<evidence type="ECO:0000313" key="7">
    <source>
        <dbReference type="EMBL" id="AFY82880.1"/>
    </source>
</evidence>
<evidence type="ECO:0000256" key="1">
    <source>
        <dbReference type="ARBA" id="ARBA00022741"/>
    </source>
</evidence>
<dbReference type="HOGENOM" id="CLU_306708_0_0_3"/>
<feature type="region of interest" description="Disordered" evidence="5">
    <location>
        <begin position="712"/>
        <end position="734"/>
    </location>
</feature>
<dbReference type="PROSITE" id="PS51206">
    <property type="entry name" value="SF3_HELICASE_1"/>
    <property type="match status" value="1"/>
</dbReference>
<dbReference type="Pfam" id="PF19263">
    <property type="entry name" value="DUF5906"/>
    <property type="match status" value="1"/>
</dbReference>
<evidence type="ECO:0000256" key="5">
    <source>
        <dbReference type="SAM" id="MobiDB-lite"/>
    </source>
</evidence>
<dbReference type="InterPro" id="IPR014015">
    <property type="entry name" value="Helicase_SF3_DNA-vir"/>
</dbReference>
<keyword evidence="4" id="KW-0067">ATP-binding</keyword>
<dbReference type="Pfam" id="PF03288">
    <property type="entry name" value="Pox_D5"/>
    <property type="match status" value="1"/>
</dbReference>
<dbReference type="InterPro" id="IPR027417">
    <property type="entry name" value="P-loop_NTPase"/>
</dbReference>
<dbReference type="OrthoDB" id="505390at2"/>
<dbReference type="KEGG" id="oac:Oscil6304_3306"/>
<evidence type="ECO:0000256" key="2">
    <source>
        <dbReference type="ARBA" id="ARBA00022801"/>
    </source>
</evidence>
<feature type="domain" description="SF3 helicase" evidence="6">
    <location>
        <begin position="420"/>
        <end position="576"/>
    </location>
</feature>
<accession>K9TK19</accession>
<keyword evidence="3" id="KW-0347">Helicase</keyword>
<dbReference type="InParanoid" id="K9TK19"/>
<dbReference type="InterPro" id="IPR024385">
    <property type="entry name" value="DUF3854"/>
</dbReference>
<dbReference type="GO" id="GO:0016787">
    <property type="term" value="F:hydrolase activity"/>
    <property type="evidence" value="ECO:0007669"/>
    <property type="project" value="UniProtKB-KW"/>
</dbReference>
<dbReference type="AlphaFoldDB" id="K9TK19"/>
<keyword evidence="8" id="KW-1185">Reference proteome</keyword>
<organism evidence="7 8">
    <name type="scientific">Oscillatoria acuminata PCC 6304</name>
    <dbReference type="NCBI Taxonomy" id="56110"/>
    <lineage>
        <taxon>Bacteria</taxon>
        <taxon>Bacillati</taxon>
        <taxon>Cyanobacteriota</taxon>
        <taxon>Cyanophyceae</taxon>
        <taxon>Oscillatoriophycideae</taxon>
        <taxon>Oscillatoriales</taxon>
        <taxon>Oscillatoriaceae</taxon>
        <taxon>Oscillatoria</taxon>
    </lineage>
</organism>
<name>K9TK19_9CYAN</name>
<keyword evidence="2" id="KW-0378">Hydrolase</keyword>
<dbReference type="Pfam" id="PF12965">
    <property type="entry name" value="DUF3854"/>
    <property type="match status" value="1"/>
</dbReference>
<dbReference type="EMBL" id="CP003607">
    <property type="protein sequence ID" value="AFY82880.1"/>
    <property type="molecule type" value="Genomic_DNA"/>
</dbReference>
<dbReference type="GO" id="GO:0005524">
    <property type="term" value="F:ATP binding"/>
    <property type="evidence" value="ECO:0007669"/>
    <property type="project" value="UniProtKB-KW"/>
</dbReference>
<dbReference type="PANTHER" id="PTHR35372">
    <property type="entry name" value="ATP BINDING PROTEIN-RELATED"/>
    <property type="match status" value="1"/>
</dbReference>
<dbReference type="RefSeq" id="WP_015149510.1">
    <property type="nucleotide sequence ID" value="NC_019693.1"/>
</dbReference>
<sequence length="965" mass="108975">MITHPEQTVENRLNDRHYFELIERRGLQKDWVEANCYSISKEEASLRLGYQAKSDGIWIQGDGIQGQFKPDKPWRSSGDKKAPKYRSPMNFDHSYDAIAPKHPTNQIFWTSDELRKYCYQIDGIPIILLTEAALKAIAPTAVGIPTLGLLGVSQGLTSKKQDIQSKRYLIPILESYAKQGFGFCLGFDADCATNTNVSWEQLKLANQLKLFGCPVFSITGLWSVEEGKGIDDFIQKNGANKFRDIMSRAQKIEDWEKQFKESLPSDKTPTPRKLGLEIAEKYQSCWRFHNEQKTWRKWTGKCWEAVEEEAFAYFVFNEIESRNIDYPTNKYVENVAKTLKLKLFSEAWETWDRKRFIPFNNCVVDIETGEVHEHCPGMRFLSFIPRDWCILENLNGSDALGSLNQYCPHTFKYLSSAMRDDPSKVLKLLAIINGIIKWRFHDLQMFIHLVGEPGAGKGVFIRLLQNIIGKSNFSAATLTKLDDDYTIASVIDKQLVICPDEDRKSSGFGGLKALTGGDSISYRQIYKKPASSPFYGSLIVVSNRAIFAGDTTGLERRLCLVNFDRRVPDIERNSRIEDALQEELGALTAIALSMPDNLVTELIRGIGSADVPEFRSASWQLTLDTNSVALHLDECLVNDADAQIEVASLYEDYREFCQNSGVSPMAKQRYSQELVAITNHRLGWVGIDHARAIVQGSRKRVIKGIRFRTSSDNDIPTPSESFSSGTAGTARDSTGTALKTELSPYEHKGFSDLGQHFDDLQEHRPIIITNPVVTNDAVQNIEKTTVPTVPLEPQGFQPSQLLSTSCPGAVPVENSVPSAVPSKPVLPDKELLDESNALIHDLMDKGVAHREISEIIKRKWNRENRIKMSNLELSELISELKFMSGDYPSLGGSKENQRKAIESIAAKIAKINSQADWRELLKANKHIKDQIKWVLWRHVEPRVRTRVMPFIWGDASQLCLDLSSH</sequence>
<dbReference type="STRING" id="56110.Oscil6304_3306"/>
<evidence type="ECO:0000256" key="3">
    <source>
        <dbReference type="ARBA" id="ARBA00022806"/>
    </source>
</evidence>
<evidence type="ECO:0000259" key="6">
    <source>
        <dbReference type="PROSITE" id="PS51206"/>
    </source>
</evidence>
<dbReference type="eggNOG" id="COG3378">
    <property type="taxonomic scope" value="Bacteria"/>
</dbReference>
<evidence type="ECO:0000256" key="4">
    <source>
        <dbReference type="ARBA" id="ARBA00022840"/>
    </source>
</evidence>
<evidence type="ECO:0000313" key="8">
    <source>
        <dbReference type="Proteomes" id="UP000010367"/>
    </source>
</evidence>
<dbReference type="InterPro" id="IPR045455">
    <property type="entry name" value="NrS-1_pol-like_helicase"/>
</dbReference>
<protein>
    <submittedName>
        <fullName evidence="7">Putative ATPase</fullName>
    </submittedName>
</protein>
<dbReference type="PANTHER" id="PTHR35372:SF2">
    <property type="entry name" value="SF3 HELICASE DOMAIN-CONTAINING PROTEIN"/>
    <property type="match status" value="1"/>
</dbReference>
<proteinExistence type="predicted"/>
<dbReference type="SUPFAM" id="SSF52540">
    <property type="entry name" value="P-loop containing nucleoside triphosphate hydrolases"/>
    <property type="match status" value="1"/>
</dbReference>
<dbReference type="GO" id="GO:0004386">
    <property type="term" value="F:helicase activity"/>
    <property type="evidence" value="ECO:0007669"/>
    <property type="project" value="UniProtKB-KW"/>
</dbReference>
<reference evidence="7 8" key="1">
    <citation type="submission" date="2012-06" db="EMBL/GenBank/DDBJ databases">
        <title>Finished chromosome of genome of Oscillatoria acuminata PCC 6304.</title>
        <authorList>
            <consortium name="US DOE Joint Genome Institute"/>
            <person name="Gugger M."/>
            <person name="Coursin T."/>
            <person name="Rippka R."/>
            <person name="Tandeau De Marsac N."/>
            <person name="Huntemann M."/>
            <person name="Wei C.-L."/>
            <person name="Han J."/>
            <person name="Detter J.C."/>
            <person name="Han C."/>
            <person name="Tapia R."/>
            <person name="Davenport K."/>
            <person name="Daligault H."/>
            <person name="Erkkila T."/>
            <person name="Gu W."/>
            <person name="Munk A.C.C."/>
            <person name="Teshima H."/>
            <person name="Xu Y."/>
            <person name="Chain P."/>
            <person name="Chen A."/>
            <person name="Krypides N."/>
            <person name="Mavromatis K."/>
            <person name="Markowitz V."/>
            <person name="Szeto E."/>
            <person name="Ivanova N."/>
            <person name="Mikhailova N."/>
            <person name="Ovchinnikova G."/>
            <person name="Pagani I."/>
            <person name="Pati A."/>
            <person name="Goodwin L."/>
            <person name="Peters L."/>
            <person name="Pitluck S."/>
            <person name="Woyke T."/>
            <person name="Kerfeld C."/>
        </authorList>
    </citation>
    <scope>NUCLEOTIDE SEQUENCE [LARGE SCALE GENOMIC DNA]</scope>
    <source>
        <strain evidence="7 8">PCC 6304</strain>
    </source>
</reference>
<dbReference type="Proteomes" id="UP000010367">
    <property type="component" value="Chromosome"/>
</dbReference>
<dbReference type="Gene3D" id="3.40.50.300">
    <property type="entry name" value="P-loop containing nucleotide triphosphate hydrolases"/>
    <property type="match status" value="1"/>
</dbReference>
<dbReference type="InterPro" id="IPR014818">
    <property type="entry name" value="Phage/plasmid_primase_P4_C"/>
</dbReference>
<dbReference type="InterPro" id="IPR051620">
    <property type="entry name" value="ORF904-like_C"/>
</dbReference>
<dbReference type="Pfam" id="PF08706">
    <property type="entry name" value="D5_N"/>
    <property type="match status" value="1"/>
</dbReference>
<keyword evidence="1" id="KW-0547">Nucleotide-binding</keyword>
<gene>
    <name evidence="7" type="ORF">Oscil6304_3306</name>
</gene>
<dbReference type="InterPro" id="IPR004968">
    <property type="entry name" value="DNA_primase/NTPase_C"/>
</dbReference>